<feature type="region of interest" description="Disordered" evidence="5">
    <location>
        <begin position="1"/>
        <end position="33"/>
    </location>
</feature>
<evidence type="ECO:0000256" key="6">
    <source>
        <dbReference type="SAM" id="Phobius"/>
    </source>
</evidence>
<reference evidence="8" key="1">
    <citation type="submission" date="2016-10" db="EMBL/GenBank/DDBJ databases">
        <authorList>
            <person name="Varghese N."/>
            <person name="Submissions S."/>
        </authorList>
    </citation>
    <scope>NUCLEOTIDE SEQUENCE [LARGE SCALE GENOMIC DNA]</scope>
    <source>
        <strain evidence="8">DSM 45245</strain>
    </source>
</reference>
<evidence type="ECO:0000256" key="5">
    <source>
        <dbReference type="SAM" id="MobiDB-lite"/>
    </source>
</evidence>
<dbReference type="PANTHER" id="PTHR14948:SF25">
    <property type="entry name" value="DUF4190 DOMAIN-CONTAINING PROTEIN"/>
    <property type="match status" value="1"/>
</dbReference>
<keyword evidence="3 6" id="KW-1133">Transmembrane helix</keyword>
<feature type="transmembrane region" description="Helical" evidence="6">
    <location>
        <begin position="55"/>
        <end position="81"/>
    </location>
</feature>
<evidence type="ECO:0000313" key="8">
    <source>
        <dbReference type="Proteomes" id="UP000242415"/>
    </source>
</evidence>
<gene>
    <name evidence="7" type="ORF">SAMN05444365_105228</name>
</gene>
<accession>A0A1H3Q3Y6</accession>
<keyword evidence="8" id="KW-1185">Reference proteome</keyword>
<evidence type="ECO:0000256" key="1">
    <source>
        <dbReference type="ARBA" id="ARBA00004370"/>
    </source>
</evidence>
<proteinExistence type="predicted"/>
<dbReference type="RefSeq" id="WP_091557488.1">
    <property type="nucleotide sequence ID" value="NZ_FNPH01000005.1"/>
</dbReference>
<protein>
    <submittedName>
        <fullName evidence="7">Interferon-induced transmembrane protein</fullName>
    </submittedName>
</protein>
<keyword evidence="4 6" id="KW-0472">Membrane</keyword>
<organism evidence="7 8">
    <name type="scientific">Micromonospora pattaloongensis</name>
    <dbReference type="NCBI Taxonomy" id="405436"/>
    <lineage>
        <taxon>Bacteria</taxon>
        <taxon>Bacillati</taxon>
        <taxon>Actinomycetota</taxon>
        <taxon>Actinomycetes</taxon>
        <taxon>Micromonosporales</taxon>
        <taxon>Micromonosporaceae</taxon>
        <taxon>Micromonospora</taxon>
    </lineage>
</organism>
<evidence type="ECO:0000313" key="7">
    <source>
        <dbReference type="EMBL" id="SDZ08204.1"/>
    </source>
</evidence>
<comment type="subcellular location">
    <subcellularLocation>
        <location evidence="1">Membrane</location>
    </subcellularLocation>
</comment>
<name>A0A1H3Q3Y6_9ACTN</name>
<dbReference type="OrthoDB" id="9815705at2"/>
<evidence type="ECO:0000256" key="4">
    <source>
        <dbReference type="ARBA" id="ARBA00023136"/>
    </source>
</evidence>
<dbReference type="PANTHER" id="PTHR14948">
    <property type="entry name" value="NG5"/>
    <property type="match status" value="1"/>
</dbReference>
<dbReference type="InterPro" id="IPR007593">
    <property type="entry name" value="CD225/Dispanin_fam"/>
</dbReference>
<feature type="transmembrane region" description="Helical" evidence="6">
    <location>
        <begin position="102"/>
        <end position="128"/>
    </location>
</feature>
<dbReference type="GO" id="GO:0016020">
    <property type="term" value="C:membrane"/>
    <property type="evidence" value="ECO:0007669"/>
    <property type="project" value="UniProtKB-SubCell"/>
</dbReference>
<evidence type="ECO:0000256" key="2">
    <source>
        <dbReference type="ARBA" id="ARBA00022692"/>
    </source>
</evidence>
<keyword evidence="2 6" id="KW-0812">Transmembrane</keyword>
<dbReference type="EMBL" id="FNPH01000005">
    <property type="protein sequence ID" value="SDZ08204.1"/>
    <property type="molecule type" value="Genomic_DNA"/>
</dbReference>
<evidence type="ECO:0000256" key="3">
    <source>
        <dbReference type="ARBA" id="ARBA00022989"/>
    </source>
</evidence>
<sequence length="130" mass="13957">MYPQNPPEPGFGEHKNPHEQVPPPYVPQSGYAPQSGYPQAYGYPASSPGLKPDNYLAWSIVSTIMCCWPMGIPAIVFASRVDSAWIRGDYLGAHEASRKARGWTIASAVTGGVFILGYIAIIALSMVASS</sequence>
<dbReference type="Pfam" id="PF04505">
    <property type="entry name" value="CD225"/>
    <property type="match status" value="1"/>
</dbReference>
<dbReference type="InterPro" id="IPR051423">
    <property type="entry name" value="CD225/Dispanin"/>
</dbReference>
<dbReference type="STRING" id="405436.SAMN05444365_105228"/>
<dbReference type="Proteomes" id="UP000242415">
    <property type="component" value="Unassembled WGS sequence"/>
</dbReference>
<dbReference type="AlphaFoldDB" id="A0A1H3Q3Y6"/>